<dbReference type="OrthoDB" id="496981at2759"/>
<dbReference type="SUPFAM" id="SSF48403">
    <property type="entry name" value="Ankyrin repeat"/>
    <property type="match status" value="1"/>
</dbReference>
<evidence type="ECO:0000256" key="1">
    <source>
        <dbReference type="ARBA" id="ARBA00022737"/>
    </source>
</evidence>
<dbReference type="STRING" id="6669.E9HRJ7"/>
<dbReference type="AlphaFoldDB" id="E9HRJ7"/>
<dbReference type="PANTHER" id="PTHR24197:SF44">
    <property type="entry name" value="ANKYRIN REPEAT DOMAIN-CONTAINING PROTEIN 54"/>
    <property type="match status" value="1"/>
</dbReference>
<evidence type="ECO:0000313" key="6">
    <source>
        <dbReference type="Proteomes" id="UP000000305"/>
    </source>
</evidence>
<comment type="function">
    <text evidence="3">Plays an important role in regulating intracellular signaling events associated with erythroid terminal differentiation.</text>
</comment>
<dbReference type="Pfam" id="PF13637">
    <property type="entry name" value="Ank_4"/>
    <property type="match status" value="1"/>
</dbReference>
<dbReference type="Gene3D" id="1.25.40.20">
    <property type="entry name" value="Ankyrin repeat-containing domain"/>
    <property type="match status" value="1"/>
</dbReference>
<organism evidence="5 6">
    <name type="scientific">Daphnia pulex</name>
    <name type="common">Water flea</name>
    <dbReference type="NCBI Taxonomy" id="6669"/>
    <lineage>
        <taxon>Eukaryota</taxon>
        <taxon>Metazoa</taxon>
        <taxon>Ecdysozoa</taxon>
        <taxon>Arthropoda</taxon>
        <taxon>Crustacea</taxon>
        <taxon>Branchiopoda</taxon>
        <taxon>Diplostraca</taxon>
        <taxon>Cladocera</taxon>
        <taxon>Anomopoda</taxon>
        <taxon>Daphniidae</taxon>
        <taxon>Daphnia</taxon>
    </lineage>
</organism>
<dbReference type="InterPro" id="IPR036770">
    <property type="entry name" value="Ankyrin_rpt-contain_sf"/>
</dbReference>
<dbReference type="Proteomes" id="UP000000305">
    <property type="component" value="Unassembled WGS sequence"/>
</dbReference>
<protein>
    <recommendedName>
        <fullName evidence="4">Ankyrin repeat domain-containing protein 54</fullName>
    </recommendedName>
</protein>
<dbReference type="InterPro" id="IPR002110">
    <property type="entry name" value="Ankyrin_rpt"/>
</dbReference>
<name>E9HRJ7_DAPPU</name>
<reference evidence="5 6" key="1">
    <citation type="journal article" date="2011" name="Science">
        <title>The ecoresponsive genome of Daphnia pulex.</title>
        <authorList>
            <person name="Colbourne J.K."/>
            <person name="Pfrender M.E."/>
            <person name="Gilbert D."/>
            <person name="Thomas W.K."/>
            <person name="Tucker A."/>
            <person name="Oakley T.H."/>
            <person name="Tokishita S."/>
            <person name="Aerts A."/>
            <person name="Arnold G.J."/>
            <person name="Basu M.K."/>
            <person name="Bauer D.J."/>
            <person name="Caceres C.E."/>
            <person name="Carmel L."/>
            <person name="Casola C."/>
            <person name="Choi J.H."/>
            <person name="Detter J.C."/>
            <person name="Dong Q."/>
            <person name="Dusheyko S."/>
            <person name="Eads B.D."/>
            <person name="Frohlich T."/>
            <person name="Geiler-Samerotte K.A."/>
            <person name="Gerlach D."/>
            <person name="Hatcher P."/>
            <person name="Jogdeo S."/>
            <person name="Krijgsveld J."/>
            <person name="Kriventseva E.V."/>
            <person name="Kultz D."/>
            <person name="Laforsch C."/>
            <person name="Lindquist E."/>
            <person name="Lopez J."/>
            <person name="Manak J.R."/>
            <person name="Muller J."/>
            <person name="Pangilinan J."/>
            <person name="Patwardhan R.P."/>
            <person name="Pitluck S."/>
            <person name="Pritham E.J."/>
            <person name="Rechtsteiner A."/>
            <person name="Rho M."/>
            <person name="Rogozin I.B."/>
            <person name="Sakarya O."/>
            <person name="Salamov A."/>
            <person name="Schaack S."/>
            <person name="Shapiro H."/>
            <person name="Shiga Y."/>
            <person name="Skalitzky C."/>
            <person name="Smith Z."/>
            <person name="Souvorov A."/>
            <person name="Sung W."/>
            <person name="Tang Z."/>
            <person name="Tsuchiya D."/>
            <person name="Tu H."/>
            <person name="Vos H."/>
            <person name="Wang M."/>
            <person name="Wolf Y.I."/>
            <person name="Yamagata H."/>
            <person name="Yamada T."/>
            <person name="Ye Y."/>
            <person name="Shaw J.R."/>
            <person name="Andrews J."/>
            <person name="Crease T.J."/>
            <person name="Tang H."/>
            <person name="Lucas S.M."/>
            <person name="Robertson H.M."/>
            <person name="Bork P."/>
            <person name="Koonin E.V."/>
            <person name="Zdobnov E.M."/>
            <person name="Grigoriev I.V."/>
            <person name="Lynch M."/>
            <person name="Boore J.L."/>
        </authorList>
    </citation>
    <scope>NUCLEOTIDE SEQUENCE [LARGE SCALE GENOMIC DNA]</scope>
</reference>
<dbReference type="PANTHER" id="PTHR24197">
    <property type="entry name" value="ANKYRIN REPEAT DOMAIN-CONTAINING PROTEIN 61"/>
    <property type="match status" value="1"/>
</dbReference>
<dbReference type="EMBL" id="GL732737">
    <property type="protein sequence ID" value="EFX65626.1"/>
    <property type="molecule type" value="Genomic_DNA"/>
</dbReference>
<dbReference type="HOGENOM" id="CLU_028498_0_0_1"/>
<keyword evidence="1" id="KW-0677">Repeat</keyword>
<evidence type="ECO:0000313" key="5">
    <source>
        <dbReference type="EMBL" id="EFX65626.1"/>
    </source>
</evidence>
<keyword evidence="6" id="KW-1185">Reference proteome</keyword>
<accession>E9HRJ7</accession>
<keyword evidence="2" id="KW-0040">ANK repeat</keyword>
<dbReference type="PhylomeDB" id="E9HRJ7"/>
<evidence type="ECO:0000256" key="4">
    <source>
        <dbReference type="ARBA" id="ARBA00039237"/>
    </source>
</evidence>
<evidence type="ECO:0000256" key="2">
    <source>
        <dbReference type="ARBA" id="ARBA00023043"/>
    </source>
</evidence>
<gene>
    <name evidence="5" type="ORF">DAPPUDRAFT_264418</name>
</gene>
<proteinExistence type="predicted"/>
<dbReference type="InParanoid" id="E9HRJ7"/>
<sequence length="496" mass="58055">MFISQITPDYRGSAQPKAQKIMAAKIKAEEDICEEVIILEVESQILNLIEQGVECISYDNMSLSEKKQFDLQKRIEELELDGVARVFSDNEDFRKNAWNFWKKATLLRERNEIPKNLLPQSEWEEIAFNSREFQTSEDLFRLFPEEQLRWKMQAFFTFQRISRKYNCFPDSYIVQNLFQFALQGWEDRGFTRRWAFAISLYLFELFGKTEFLHQLVSKPSESKDVVHSTFTEFVNILQHPQRNQLDSTERDTVMTFDHFMTSLEFSFAYQIKVRDHAPNRQSKTNLDLKIKSKVVKLKDISKLILIILELLVSLPKSENESCKLRSKLRDYLVNYGWINQRPNLLLEVCTSFEGKTSQFKLIKLLLEAGANPNAVDKYHRSPLHILASKERSRVALWSQPNYSTQADYFIALVRIFLDGRFHEDQVNLRGQSALECLLSSKLLLMYPNPEICQIVGNFLTGISPLSCLAAQAIRRHKLPCESLPMLLKYMVLHHKH</sequence>
<dbReference type="KEGG" id="dpx:DAPPUDRAFT_264418"/>
<evidence type="ECO:0000256" key="3">
    <source>
        <dbReference type="ARBA" id="ARBA00037385"/>
    </source>
</evidence>